<dbReference type="EMBL" id="LBMM01006379">
    <property type="protein sequence ID" value="KMQ90657.1"/>
    <property type="molecule type" value="Genomic_DNA"/>
</dbReference>
<dbReference type="PaxDb" id="67767-A0A0J7KK44"/>
<protein>
    <submittedName>
        <fullName evidence="2">Axoneme-associated protein</fullName>
    </submittedName>
</protein>
<evidence type="ECO:0000313" key="3">
    <source>
        <dbReference type="Proteomes" id="UP000036403"/>
    </source>
</evidence>
<evidence type="ECO:0000256" key="1">
    <source>
        <dbReference type="SAM" id="Coils"/>
    </source>
</evidence>
<accession>A0A0J7KK44</accession>
<name>A0A0J7KK44_LASNI</name>
<sequence length="175" mass="21237">MIRKTIEDCEKGIRKDRGTKRVGGMRSVGKKRVARRELRRWRKGGGDGDRYRKSKREYKEFCEKKKNEEKERLIREIGEARTEGKVWDLVNRVRKRRKKLNEDIKMEEWRDYFISLLGEVENRVVKRTGKNNGREDEENKEIEWEEIKSAVRRARDGRWVGTRFQARHKSTEERK</sequence>
<gene>
    <name evidence="2" type="ORF">RF55_9562</name>
</gene>
<evidence type="ECO:0000313" key="2">
    <source>
        <dbReference type="EMBL" id="KMQ90657.1"/>
    </source>
</evidence>
<proteinExistence type="predicted"/>
<dbReference type="Proteomes" id="UP000036403">
    <property type="component" value="Unassembled WGS sequence"/>
</dbReference>
<comment type="caution">
    <text evidence="2">The sequence shown here is derived from an EMBL/GenBank/DDBJ whole genome shotgun (WGS) entry which is preliminary data.</text>
</comment>
<dbReference type="AlphaFoldDB" id="A0A0J7KK44"/>
<organism evidence="2 3">
    <name type="scientific">Lasius niger</name>
    <name type="common">Black garden ant</name>
    <dbReference type="NCBI Taxonomy" id="67767"/>
    <lineage>
        <taxon>Eukaryota</taxon>
        <taxon>Metazoa</taxon>
        <taxon>Ecdysozoa</taxon>
        <taxon>Arthropoda</taxon>
        <taxon>Hexapoda</taxon>
        <taxon>Insecta</taxon>
        <taxon>Pterygota</taxon>
        <taxon>Neoptera</taxon>
        <taxon>Endopterygota</taxon>
        <taxon>Hymenoptera</taxon>
        <taxon>Apocrita</taxon>
        <taxon>Aculeata</taxon>
        <taxon>Formicoidea</taxon>
        <taxon>Formicidae</taxon>
        <taxon>Formicinae</taxon>
        <taxon>Lasius</taxon>
        <taxon>Lasius</taxon>
    </lineage>
</organism>
<keyword evidence="3" id="KW-1185">Reference proteome</keyword>
<keyword evidence="1" id="KW-0175">Coiled coil</keyword>
<reference evidence="2 3" key="1">
    <citation type="submission" date="2015-04" db="EMBL/GenBank/DDBJ databases">
        <title>Lasius niger genome sequencing.</title>
        <authorList>
            <person name="Konorov E.A."/>
            <person name="Nikitin M.A."/>
            <person name="Kirill M.V."/>
            <person name="Chang P."/>
        </authorList>
    </citation>
    <scope>NUCLEOTIDE SEQUENCE [LARGE SCALE GENOMIC DNA]</scope>
    <source>
        <tissue evidence="2">Whole</tissue>
    </source>
</reference>
<feature type="coiled-coil region" evidence="1">
    <location>
        <begin position="51"/>
        <end position="110"/>
    </location>
</feature>